<dbReference type="EMBL" id="JABDJR010000114">
    <property type="protein sequence ID" value="NNF05723.1"/>
    <property type="molecule type" value="Genomic_DNA"/>
</dbReference>
<name>A0A7Y2H1J7_UNCEI</name>
<protein>
    <recommendedName>
        <fullName evidence="2">Nucleoid-associated protein HKN21_03085</fullName>
    </recommendedName>
</protein>
<evidence type="ECO:0000256" key="2">
    <source>
        <dbReference type="HAMAP-Rule" id="MF_00274"/>
    </source>
</evidence>
<keyword evidence="1 2" id="KW-0238">DNA-binding</keyword>
<dbReference type="GO" id="GO:0043590">
    <property type="term" value="C:bacterial nucleoid"/>
    <property type="evidence" value="ECO:0007669"/>
    <property type="project" value="UniProtKB-UniRule"/>
</dbReference>
<comment type="caution">
    <text evidence="4">The sequence shown here is derived from an EMBL/GenBank/DDBJ whole genome shotgun (WGS) entry which is preliminary data.</text>
</comment>
<comment type="similarity">
    <text evidence="2">Belongs to the YbaB/EbfC family.</text>
</comment>
<proteinExistence type="inferred from homology"/>
<keyword evidence="3" id="KW-0175">Coiled coil</keyword>
<keyword evidence="2" id="KW-0963">Cytoplasm</keyword>
<dbReference type="AlphaFoldDB" id="A0A7Y2H1J7"/>
<accession>A0A7Y2H1J7</accession>
<evidence type="ECO:0000313" key="4">
    <source>
        <dbReference type="EMBL" id="NNF05723.1"/>
    </source>
</evidence>
<dbReference type="InterPro" id="IPR036894">
    <property type="entry name" value="YbaB-like_sf"/>
</dbReference>
<evidence type="ECO:0000256" key="3">
    <source>
        <dbReference type="SAM" id="Coils"/>
    </source>
</evidence>
<gene>
    <name evidence="4" type="ORF">HKN21_03085</name>
</gene>
<sequence>MAKGMGNLNKLMKQAQEMQTKMARIQEDLENHMVEASSGGGTVTVTMNGKMVMQSIKIKPEAVDPEDVDMLEDLIMAAVGEAHRKAGELAQEQMSKATGGMNLPGMF</sequence>
<dbReference type="Pfam" id="PF02575">
    <property type="entry name" value="YbaB_DNA_bd"/>
    <property type="match status" value="1"/>
</dbReference>
<dbReference type="PANTHER" id="PTHR33449">
    <property type="entry name" value="NUCLEOID-ASSOCIATED PROTEIN YBAB"/>
    <property type="match status" value="1"/>
</dbReference>
<comment type="function">
    <text evidence="2">Binds to DNA and alters its conformation. May be involved in regulation of gene expression, nucleoid organization and DNA protection.</text>
</comment>
<dbReference type="Proteomes" id="UP000547674">
    <property type="component" value="Unassembled WGS sequence"/>
</dbReference>
<feature type="coiled-coil region" evidence="3">
    <location>
        <begin position="8"/>
        <end position="35"/>
    </location>
</feature>
<dbReference type="GO" id="GO:0005829">
    <property type="term" value="C:cytosol"/>
    <property type="evidence" value="ECO:0007669"/>
    <property type="project" value="TreeGrafter"/>
</dbReference>
<dbReference type="PANTHER" id="PTHR33449:SF1">
    <property type="entry name" value="NUCLEOID-ASSOCIATED PROTEIN YBAB"/>
    <property type="match status" value="1"/>
</dbReference>
<comment type="subcellular location">
    <subcellularLocation>
        <location evidence="2">Cytoplasm</location>
        <location evidence="2">Nucleoid</location>
    </subcellularLocation>
</comment>
<reference evidence="4 5" key="1">
    <citation type="submission" date="2020-03" db="EMBL/GenBank/DDBJ databases">
        <title>Metabolic flexibility allows generalist bacteria to become dominant in a frequently disturbed ecosystem.</title>
        <authorList>
            <person name="Chen Y.-J."/>
            <person name="Leung P.M."/>
            <person name="Bay S.K."/>
            <person name="Hugenholtz P."/>
            <person name="Kessler A.J."/>
            <person name="Shelley G."/>
            <person name="Waite D.W."/>
            <person name="Cook P.L."/>
            <person name="Greening C."/>
        </authorList>
    </citation>
    <scope>NUCLEOTIDE SEQUENCE [LARGE SCALE GENOMIC DNA]</scope>
    <source>
        <strain evidence="4">SS_bin_28</strain>
    </source>
</reference>
<dbReference type="PIRSF" id="PIRSF004555">
    <property type="entry name" value="UCP004555"/>
    <property type="match status" value="1"/>
</dbReference>
<evidence type="ECO:0000256" key="1">
    <source>
        <dbReference type="ARBA" id="ARBA00023125"/>
    </source>
</evidence>
<dbReference type="Gene3D" id="3.30.1310.10">
    <property type="entry name" value="Nucleoid-associated protein YbaB-like domain"/>
    <property type="match status" value="1"/>
</dbReference>
<dbReference type="HAMAP" id="MF_00274">
    <property type="entry name" value="DNA_YbaB_EbfC"/>
    <property type="match status" value="1"/>
</dbReference>
<dbReference type="NCBIfam" id="TIGR00103">
    <property type="entry name" value="DNA_YbaB_EbfC"/>
    <property type="match status" value="1"/>
</dbReference>
<dbReference type="InterPro" id="IPR004401">
    <property type="entry name" value="YbaB/EbfC"/>
</dbReference>
<evidence type="ECO:0000313" key="5">
    <source>
        <dbReference type="Proteomes" id="UP000547674"/>
    </source>
</evidence>
<organism evidence="4 5">
    <name type="scientific">Eiseniibacteriota bacterium</name>
    <dbReference type="NCBI Taxonomy" id="2212470"/>
    <lineage>
        <taxon>Bacteria</taxon>
        <taxon>Candidatus Eiseniibacteriota</taxon>
    </lineage>
</organism>
<comment type="subunit">
    <text evidence="2">Homodimer.</text>
</comment>
<dbReference type="SUPFAM" id="SSF82607">
    <property type="entry name" value="YbaB-like"/>
    <property type="match status" value="1"/>
</dbReference>
<dbReference type="GO" id="GO:0003677">
    <property type="term" value="F:DNA binding"/>
    <property type="evidence" value="ECO:0007669"/>
    <property type="project" value="UniProtKB-UniRule"/>
</dbReference>